<comment type="catalytic activity">
    <reaction evidence="7">
        <text>adenosine(1518)/adenosine(1519) in 16S rRNA + 4 S-adenosyl-L-methionine = N(6)-dimethyladenosine(1518)/N(6)-dimethyladenosine(1519) in 16S rRNA + 4 S-adenosyl-L-homocysteine + 4 H(+)</text>
        <dbReference type="Rhea" id="RHEA:19609"/>
        <dbReference type="Rhea" id="RHEA-COMP:10232"/>
        <dbReference type="Rhea" id="RHEA-COMP:10233"/>
        <dbReference type="ChEBI" id="CHEBI:15378"/>
        <dbReference type="ChEBI" id="CHEBI:57856"/>
        <dbReference type="ChEBI" id="CHEBI:59789"/>
        <dbReference type="ChEBI" id="CHEBI:74411"/>
        <dbReference type="ChEBI" id="CHEBI:74493"/>
        <dbReference type="EC" id="2.1.1.182"/>
    </reaction>
</comment>
<proteinExistence type="inferred from homology"/>
<sequence>MQDLLNSPRAKKSLGQNFLQDKNIATKIVNALGITHDDNVLEIGPGPGALSSLILQQNPSLFFMLEKDYHWARVRFDEVKNSLKEKEAQKHQVILGDALNFDWERFGPDWKFIGNLPYNIASPIMWDLLSNHNGFKRAVFMIQKEVAERIIAKPDTKAYGALSIWLQTFTCPKILFHVPPHVFFPAPKVTSSVICFEPLKNEFSPEDKSILNKLLSFCFQRRRKQLQNIFKEFFGDNGLIFLDKCDIKHSLRPENLTCNDFKKLVQIIKNKNNA</sequence>
<comment type="function">
    <text evidence="7">Specifically dimethylates two adjacent adenosines (A1518 and A1519) in the loop of a conserved hairpin near the 3'-end of 16S rRNA in the 30S particle. May play a critical role in biogenesis of 30S subunits.</text>
</comment>
<evidence type="ECO:0000256" key="4">
    <source>
        <dbReference type="ARBA" id="ARBA00022679"/>
    </source>
</evidence>
<dbReference type="PANTHER" id="PTHR11727">
    <property type="entry name" value="DIMETHYLADENOSINE TRANSFERASE"/>
    <property type="match status" value="1"/>
</dbReference>
<dbReference type="HAMAP" id="MF_00607">
    <property type="entry name" value="16SrRNA_methyltr_A"/>
    <property type="match status" value="1"/>
</dbReference>
<dbReference type="SUPFAM" id="SSF53335">
    <property type="entry name" value="S-adenosyl-L-methionine-dependent methyltransferases"/>
    <property type="match status" value="1"/>
</dbReference>
<feature type="binding site" evidence="7 8">
    <location>
        <position position="97"/>
    </location>
    <ligand>
        <name>S-adenosyl-L-methionine</name>
        <dbReference type="ChEBI" id="CHEBI:59789"/>
    </ligand>
</feature>
<dbReference type="InterPro" id="IPR029063">
    <property type="entry name" value="SAM-dependent_MTases_sf"/>
</dbReference>
<dbReference type="CDD" id="cd02440">
    <property type="entry name" value="AdoMet_MTases"/>
    <property type="match status" value="1"/>
</dbReference>
<dbReference type="PANTHER" id="PTHR11727:SF7">
    <property type="entry name" value="DIMETHYLADENOSINE TRANSFERASE-RELATED"/>
    <property type="match status" value="1"/>
</dbReference>
<keyword evidence="4 7" id="KW-0808">Transferase</keyword>
<dbReference type="InterPro" id="IPR011530">
    <property type="entry name" value="rRNA_adenine_dimethylase"/>
</dbReference>
<dbReference type="OrthoDB" id="9814755at2"/>
<feature type="domain" description="Ribosomal RNA adenine methylase transferase N-terminal" evidence="9">
    <location>
        <begin position="24"/>
        <end position="200"/>
    </location>
</feature>
<keyword evidence="11" id="KW-1185">Reference proteome</keyword>
<comment type="similarity">
    <text evidence="7">Belongs to the class I-like SAM-binding methyltransferase superfamily. rRNA adenine N(6)-methyltransferase family. RsmA subfamily.</text>
</comment>
<dbReference type="InterPro" id="IPR001737">
    <property type="entry name" value="KsgA/Erm"/>
</dbReference>
<feature type="binding site" evidence="7 8">
    <location>
        <position position="17"/>
    </location>
    <ligand>
        <name>S-adenosyl-L-methionine</name>
        <dbReference type="ChEBI" id="CHEBI:59789"/>
    </ligand>
</feature>
<keyword evidence="2 7" id="KW-0698">rRNA processing</keyword>
<dbReference type="GO" id="GO:0005829">
    <property type="term" value="C:cytosol"/>
    <property type="evidence" value="ECO:0007669"/>
    <property type="project" value="TreeGrafter"/>
</dbReference>
<evidence type="ECO:0000256" key="6">
    <source>
        <dbReference type="ARBA" id="ARBA00022884"/>
    </source>
</evidence>
<dbReference type="InterPro" id="IPR023165">
    <property type="entry name" value="rRNA_Ade_diMease-like_C"/>
</dbReference>
<dbReference type="InterPro" id="IPR020598">
    <property type="entry name" value="rRNA_Ade_methylase_Trfase_N"/>
</dbReference>
<evidence type="ECO:0000256" key="1">
    <source>
        <dbReference type="ARBA" id="ARBA00022490"/>
    </source>
</evidence>
<dbReference type="Gene3D" id="1.10.8.100">
    <property type="entry name" value="Ribosomal RNA adenine dimethylase-like, domain 2"/>
    <property type="match status" value="1"/>
</dbReference>
<feature type="binding site" evidence="7 8">
    <location>
        <position position="19"/>
    </location>
    <ligand>
        <name>S-adenosyl-L-methionine</name>
        <dbReference type="ChEBI" id="CHEBI:59789"/>
    </ligand>
</feature>
<dbReference type="AlphaFoldDB" id="A0A1M7RZZ8"/>
<evidence type="ECO:0000313" key="10">
    <source>
        <dbReference type="EMBL" id="SHN51815.1"/>
    </source>
</evidence>
<accession>A0A1M7RZZ8</accession>
<reference evidence="10 11" key="1">
    <citation type="submission" date="2016-12" db="EMBL/GenBank/DDBJ databases">
        <authorList>
            <person name="Song W.-J."/>
            <person name="Kurnit D.M."/>
        </authorList>
    </citation>
    <scope>NUCLEOTIDE SEQUENCE [LARGE SCALE GENOMIC DNA]</scope>
    <source>
        <strain evidence="10 11">DSM 11393</strain>
    </source>
</reference>
<evidence type="ECO:0000256" key="3">
    <source>
        <dbReference type="ARBA" id="ARBA00022603"/>
    </source>
</evidence>
<evidence type="ECO:0000256" key="8">
    <source>
        <dbReference type="PROSITE-ProRule" id="PRU01026"/>
    </source>
</evidence>
<name>A0A1M7RZZ8_9BACT</name>
<dbReference type="GO" id="GO:0003723">
    <property type="term" value="F:RNA binding"/>
    <property type="evidence" value="ECO:0007669"/>
    <property type="project" value="UniProtKB-UniRule"/>
</dbReference>
<dbReference type="Gene3D" id="3.40.50.150">
    <property type="entry name" value="Vaccinia Virus protein VP39"/>
    <property type="match status" value="1"/>
</dbReference>
<organism evidence="10 11">
    <name type="scientific">Desulfovibrio litoralis DSM 11393</name>
    <dbReference type="NCBI Taxonomy" id="1121455"/>
    <lineage>
        <taxon>Bacteria</taxon>
        <taxon>Pseudomonadati</taxon>
        <taxon>Thermodesulfobacteriota</taxon>
        <taxon>Desulfovibrionia</taxon>
        <taxon>Desulfovibrionales</taxon>
        <taxon>Desulfovibrionaceae</taxon>
        <taxon>Desulfovibrio</taxon>
    </lineage>
</organism>
<evidence type="ECO:0000256" key="2">
    <source>
        <dbReference type="ARBA" id="ARBA00022552"/>
    </source>
</evidence>
<comment type="subcellular location">
    <subcellularLocation>
        <location evidence="7">Cytoplasm</location>
    </subcellularLocation>
</comment>
<dbReference type="PROSITE" id="PS51689">
    <property type="entry name" value="SAM_RNA_A_N6_MT"/>
    <property type="match status" value="1"/>
</dbReference>
<dbReference type="GO" id="GO:0052908">
    <property type="term" value="F:16S rRNA (adenine(1518)-N(6)/adenine(1519)-N(6))-dimethyltransferase activity"/>
    <property type="evidence" value="ECO:0007669"/>
    <property type="project" value="UniProtKB-EC"/>
</dbReference>
<evidence type="ECO:0000256" key="5">
    <source>
        <dbReference type="ARBA" id="ARBA00022691"/>
    </source>
</evidence>
<feature type="binding site" evidence="7 8">
    <location>
        <position position="66"/>
    </location>
    <ligand>
        <name>S-adenosyl-L-methionine</name>
        <dbReference type="ChEBI" id="CHEBI:59789"/>
    </ligand>
</feature>
<keyword evidence="1 7" id="KW-0963">Cytoplasm</keyword>
<evidence type="ECO:0000313" key="11">
    <source>
        <dbReference type="Proteomes" id="UP000186469"/>
    </source>
</evidence>
<feature type="binding site" evidence="7 8">
    <location>
        <position position="44"/>
    </location>
    <ligand>
        <name>S-adenosyl-L-methionine</name>
        <dbReference type="ChEBI" id="CHEBI:59789"/>
    </ligand>
</feature>
<keyword evidence="6 7" id="KW-0694">RNA-binding</keyword>
<dbReference type="NCBIfam" id="TIGR00755">
    <property type="entry name" value="ksgA"/>
    <property type="match status" value="1"/>
</dbReference>
<dbReference type="SMART" id="SM00650">
    <property type="entry name" value="rADc"/>
    <property type="match status" value="1"/>
</dbReference>
<dbReference type="Pfam" id="PF00398">
    <property type="entry name" value="RrnaAD"/>
    <property type="match status" value="1"/>
</dbReference>
<feature type="binding site" evidence="7 8">
    <location>
        <position position="115"/>
    </location>
    <ligand>
        <name>S-adenosyl-L-methionine</name>
        <dbReference type="ChEBI" id="CHEBI:59789"/>
    </ligand>
</feature>
<gene>
    <name evidence="7" type="primary">rsmA</name>
    <name evidence="7" type="synonym">ksgA</name>
    <name evidence="10" type="ORF">SAMN02745728_00385</name>
</gene>
<dbReference type="Proteomes" id="UP000186469">
    <property type="component" value="Unassembled WGS sequence"/>
</dbReference>
<evidence type="ECO:0000256" key="7">
    <source>
        <dbReference type="HAMAP-Rule" id="MF_00607"/>
    </source>
</evidence>
<dbReference type="EC" id="2.1.1.182" evidence="7"/>
<dbReference type="EMBL" id="FRDI01000002">
    <property type="protein sequence ID" value="SHN51815.1"/>
    <property type="molecule type" value="Genomic_DNA"/>
</dbReference>
<protein>
    <recommendedName>
        <fullName evidence="7">Ribosomal RNA small subunit methyltransferase A</fullName>
        <ecNumber evidence="7">2.1.1.182</ecNumber>
    </recommendedName>
    <alternativeName>
        <fullName evidence="7">16S rRNA (adenine(1518)-N(6)/adenine(1519)-N(6))-dimethyltransferase</fullName>
    </alternativeName>
    <alternativeName>
        <fullName evidence="7">16S rRNA dimethyladenosine transferase</fullName>
    </alternativeName>
    <alternativeName>
        <fullName evidence="7">16S rRNA dimethylase</fullName>
    </alternativeName>
    <alternativeName>
        <fullName evidence="7">S-adenosylmethionine-6-N', N'-adenosyl(rRNA) dimethyltransferase</fullName>
    </alternativeName>
</protein>
<dbReference type="STRING" id="1121455.SAMN02745728_00385"/>
<evidence type="ECO:0000259" key="9">
    <source>
        <dbReference type="SMART" id="SM00650"/>
    </source>
</evidence>
<keyword evidence="5 7" id="KW-0949">S-adenosyl-L-methionine</keyword>
<dbReference type="RefSeq" id="WP_072695938.1">
    <property type="nucleotide sequence ID" value="NZ_FRDI01000002.1"/>
</dbReference>
<keyword evidence="3 7" id="KW-0489">Methyltransferase</keyword>